<name>A0A1X7KS02_9BURK</name>
<protein>
    <submittedName>
        <fullName evidence="2">Uncharacterized protein</fullName>
    </submittedName>
</protein>
<feature type="region of interest" description="Disordered" evidence="1">
    <location>
        <begin position="61"/>
        <end position="84"/>
    </location>
</feature>
<sequence length="84" mass="9196">MRSEVSTLEQQRDALLSLARGCGYVGHWDCASRNAGEALQIDSSSKEARRLVTLATHETELQIAPPADAPPSPPYDTRDLLSHH</sequence>
<accession>A0A1X7KS02</accession>
<evidence type="ECO:0000313" key="3">
    <source>
        <dbReference type="Proteomes" id="UP000193228"/>
    </source>
</evidence>
<evidence type="ECO:0000256" key="1">
    <source>
        <dbReference type="SAM" id="MobiDB-lite"/>
    </source>
</evidence>
<keyword evidence="3" id="KW-1185">Reference proteome</keyword>
<dbReference type="STRING" id="1515439.SAMN06265784_104260"/>
<reference evidence="3" key="1">
    <citation type="submission" date="2017-04" db="EMBL/GenBank/DDBJ databases">
        <authorList>
            <person name="Varghese N."/>
            <person name="Submissions S."/>
        </authorList>
    </citation>
    <scope>NUCLEOTIDE SEQUENCE [LARGE SCALE GENOMIC DNA]</scope>
    <source>
        <strain evidence="3">LMG 29540</strain>
    </source>
</reference>
<dbReference type="Proteomes" id="UP000193228">
    <property type="component" value="Unassembled WGS sequence"/>
</dbReference>
<dbReference type="AlphaFoldDB" id="A0A1X7KS02"/>
<evidence type="ECO:0000313" key="2">
    <source>
        <dbReference type="EMBL" id="SMG44363.1"/>
    </source>
</evidence>
<dbReference type="EMBL" id="FXAT01000004">
    <property type="protein sequence ID" value="SMG44363.1"/>
    <property type="molecule type" value="Genomic_DNA"/>
</dbReference>
<dbReference type="OrthoDB" id="9128660at2"/>
<organism evidence="2 3">
    <name type="scientific">Paraburkholderia susongensis</name>
    <dbReference type="NCBI Taxonomy" id="1515439"/>
    <lineage>
        <taxon>Bacteria</taxon>
        <taxon>Pseudomonadati</taxon>
        <taxon>Pseudomonadota</taxon>
        <taxon>Betaproteobacteria</taxon>
        <taxon>Burkholderiales</taxon>
        <taxon>Burkholderiaceae</taxon>
        <taxon>Paraburkholderia</taxon>
    </lineage>
</organism>
<dbReference type="RefSeq" id="WP_085484008.1">
    <property type="nucleotide sequence ID" value="NZ_FXAT01000004.1"/>
</dbReference>
<proteinExistence type="predicted"/>
<gene>
    <name evidence="2" type="ORF">SAMN06265784_104260</name>
</gene>